<keyword evidence="4" id="KW-0808">Transferase</keyword>
<organism evidence="4 6">
    <name type="scientific">Acetobacter cerevisiae</name>
    <dbReference type="NCBI Taxonomy" id="178900"/>
    <lineage>
        <taxon>Bacteria</taxon>
        <taxon>Pseudomonadati</taxon>
        <taxon>Pseudomonadota</taxon>
        <taxon>Alphaproteobacteria</taxon>
        <taxon>Acetobacterales</taxon>
        <taxon>Acetobacteraceae</taxon>
        <taxon>Acetobacter</taxon>
    </lineage>
</organism>
<feature type="active site" description="Proton acceptor" evidence="1">
    <location>
        <position position="200"/>
    </location>
</feature>
<dbReference type="EMBL" id="JAMYZR010000002">
    <property type="protein sequence ID" value="MCP1244762.1"/>
    <property type="molecule type" value="Genomic_DNA"/>
</dbReference>
<sequence>MTDKTADKPIAFLDLPAQQKRLGPALRARVDAVLDHCRFVMGPEVAELEQRLAGWCGAKECVGVSSGTDALQIVMMAEGIGRGDAVFLPAFTYTATAEVPLVLGATPVFVDVDPNTFQIDPDHLRTRIRAVKDAGKLAARAIVGVDLFGQPAPWPELRKIAEEEGLFLLADCAQSFGADLEGKPLGREATATTLSFFPSKPLGGYGDGGAILTDDPERAALYRSLRTHGEGGTRYEVLRTGMNGRLDTLQAAVLLAKLDGFKEELDRRDAIARAYDAGLADVVQVPVRVPNSKSAWAIYAILLKDSAERAPLQAHLKERGVPSAIYYPLPLHKQPAYRDHHDGTALPVSEDLAQRILALPIHPELTDDDVARVIAAVRG</sequence>
<keyword evidence="4" id="KW-0032">Aminotransferase</keyword>
<dbReference type="GO" id="GO:0008483">
    <property type="term" value="F:transaminase activity"/>
    <property type="evidence" value="ECO:0007669"/>
    <property type="project" value="UniProtKB-KW"/>
</dbReference>
<dbReference type="SUPFAM" id="SSF53383">
    <property type="entry name" value="PLP-dependent transferases"/>
    <property type="match status" value="1"/>
</dbReference>
<evidence type="ECO:0000256" key="3">
    <source>
        <dbReference type="RuleBase" id="RU004508"/>
    </source>
</evidence>
<dbReference type="EMBL" id="LHZY01000007">
    <property type="protein sequence ID" value="KXV72343.1"/>
    <property type="molecule type" value="Genomic_DNA"/>
</dbReference>
<dbReference type="InterPro" id="IPR015421">
    <property type="entry name" value="PyrdxlP-dep_Trfase_major"/>
</dbReference>
<evidence type="ECO:0000313" key="5">
    <source>
        <dbReference type="EMBL" id="MCP1244762.1"/>
    </source>
</evidence>
<dbReference type="Gene3D" id="3.90.1150.10">
    <property type="entry name" value="Aspartate Aminotransferase, domain 1"/>
    <property type="match status" value="1"/>
</dbReference>
<name>A0A149UX69_9PROT</name>
<reference evidence="4 6" key="1">
    <citation type="submission" date="2015-06" db="EMBL/GenBank/DDBJ databases">
        <title>Improved classification and identification of acetic acid bacteria using matrix-assisted laser desorption/ionization time-of-flight mass spectrometry; Gluconobacter nephelii and Gluconobacter uchimurae are later heterotypic synonyms of Gluconobacter japonicus and Gluconobacter oxydans, respectively.</title>
        <authorList>
            <person name="Li L."/>
            <person name="Cleenwerck I."/>
            <person name="De Vuyst L."/>
            <person name="Vandamme P."/>
        </authorList>
    </citation>
    <scope>NUCLEOTIDE SEQUENCE [LARGE SCALE GENOMIC DNA]</scope>
    <source>
        <strain evidence="4 6">LMG 1608</strain>
    </source>
</reference>
<dbReference type="InterPro" id="IPR015424">
    <property type="entry name" value="PyrdxlP-dep_Trfase"/>
</dbReference>
<evidence type="ECO:0000313" key="6">
    <source>
        <dbReference type="Proteomes" id="UP000075312"/>
    </source>
</evidence>
<evidence type="ECO:0000256" key="2">
    <source>
        <dbReference type="PIRSR" id="PIRSR000390-2"/>
    </source>
</evidence>
<keyword evidence="7" id="KW-1185">Reference proteome</keyword>
<evidence type="ECO:0000256" key="1">
    <source>
        <dbReference type="PIRSR" id="PIRSR000390-1"/>
    </source>
</evidence>
<evidence type="ECO:0000313" key="4">
    <source>
        <dbReference type="EMBL" id="KXV72343.1"/>
    </source>
</evidence>
<dbReference type="PANTHER" id="PTHR30244:SF42">
    <property type="entry name" value="UDP-2-ACETAMIDO-2-DEOXY-3-OXO-D-GLUCURONATE AMINOTRANSFERASE"/>
    <property type="match status" value="1"/>
</dbReference>
<dbReference type="Proteomes" id="UP000075312">
    <property type="component" value="Unassembled WGS sequence"/>
</dbReference>
<dbReference type="InterPro" id="IPR015422">
    <property type="entry name" value="PyrdxlP-dep_Trfase_small"/>
</dbReference>
<dbReference type="PIRSF" id="PIRSF000390">
    <property type="entry name" value="PLP_StrS"/>
    <property type="match status" value="1"/>
</dbReference>
<protein>
    <submittedName>
        <fullName evidence="4">Aminotransferase DegT</fullName>
    </submittedName>
    <submittedName>
        <fullName evidence="5">DegT/DnrJ/EryC1/StrS family aminotransferase</fullName>
    </submittedName>
</protein>
<dbReference type="AlphaFoldDB" id="A0A149UX69"/>
<dbReference type="GO" id="GO:0000271">
    <property type="term" value="P:polysaccharide biosynthetic process"/>
    <property type="evidence" value="ECO:0007669"/>
    <property type="project" value="TreeGrafter"/>
</dbReference>
<keyword evidence="2 3" id="KW-0663">Pyridoxal phosphate</keyword>
<evidence type="ECO:0000313" key="7">
    <source>
        <dbReference type="Proteomes" id="UP001523543"/>
    </source>
</evidence>
<dbReference type="GO" id="GO:0030170">
    <property type="term" value="F:pyridoxal phosphate binding"/>
    <property type="evidence" value="ECO:0007669"/>
    <property type="project" value="TreeGrafter"/>
</dbReference>
<reference evidence="5 7" key="2">
    <citation type="submission" date="2022-06" db="EMBL/GenBank/DDBJ databases">
        <title>Acetobacer genomes from food samples.</title>
        <authorList>
            <person name="Sombolestani A."/>
        </authorList>
    </citation>
    <scope>NUCLEOTIDE SEQUENCE [LARGE SCALE GENOMIC DNA]</scope>
    <source>
        <strain evidence="5 7">R-83281</strain>
    </source>
</reference>
<dbReference type="Proteomes" id="UP001523543">
    <property type="component" value="Unassembled WGS sequence"/>
</dbReference>
<feature type="modified residue" description="N6-(pyridoxal phosphate)lysine" evidence="2">
    <location>
        <position position="200"/>
    </location>
</feature>
<dbReference type="PANTHER" id="PTHR30244">
    <property type="entry name" value="TRANSAMINASE"/>
    <property type="match status" value="1"/>
</dbReference>
<gene>
    <name evidence="4" type="ORF">AD952_04715</name>
    <name evidence="5" type="ORF">NKW54_02240</name>
</gene>
<dbReference type="InterPro" id="IPR000653">
    <property type="entry name" value="DegT/StrS_aminotransferase"/>
</dbReference>
<dbReference type="RefSeq" id="WP_062141620.1">
    <property type="nucleotide sequence ID" value="NZ_JAMYZR010000002.1"/>
</dbReference>
<comment type="caution">
    <text evidence="4">The sequence shown here is derived from an EMBL/GenBank/DDBJ whole genome shotgun (WGS) entry which is preliminary data.</text>
</comment>
<accession>A0A149UX69</accession>
<dbReference type="Gene3D" id="3.40.640.10">
    <property type="entry name" value="Type I PLP-dependent aspartate aminotransferase-like (Major domain)"/>
    <property type="match status" value="1"/>
</dbReference>
<dbReference type="PATRIC" id="fig|178900.6.peg.811"/>
<dbReference type="CDD" id="cd00616">
    <property type="entry name" value="AHBA_syn"/>
    <property type="match status" value="1"/>
</dbReference>
<proteinExistence type="inferred from homology"/>
<comment type="similarity">
    <text evidence="3">Belongs to the DegT/DnrJ/EryC1 family.</text>
</comment>
<dbReference type="Pfam" id="PF01041">
    <property type="entry name" value="DegT_DnrJ_EryC1"/>
    <property type="match status" value="1"/>
</dbReference>